<accession>A6WDY2</accession>
<dbReference type="eggNOG" id="COG0029">
    <property type="taxonomic scope" value="Bacteria"/>
</dbReference>
<sequence length="528" mass="53368">MNPRARAAEELRTDVLVVGAGIAGLTAALEAARTGRVVLATKTALGDGSTHYAQGGIAAAVDAADVAAHVADTLAAGAGLSSPAAVRALCAGGPAAVRVLAERGVEFDRGSTGGWALGLEAAHSTSRILHAGGDRTGAAISAALAAAVRRSDVTVREEAFLAGLRTEDGRVVGADLLVGDEAGGPAHVLRVTADAVVLATGGAGQLFSRTTNPAVATADGLAAAFRAGAAVADLEFFQFHPTVAALPSPFLVSEAVRGEGAVLLDAAGHRFADRADPRGELAPRDVVARAIAAAMAEHGGAPVVLDATGVSARLGRPFAERFPGIAQLCAEAGLDPETTPIPVTPAAHYWMGGIRTDAAGRTTVPGLWAAGEVACSGVHGANRLASNSLLEALVTGGQVAEDVRRGPGAARFPDDEVVEVPGPALPLAAHVGRRDLQAALWEHAGVVRDAAGLAVAAKLLTPQEDPVEIAPDDLGVPRSTREDANLVLAARLLVAAATAREESLGAHFRSDDPTTPAHPVRRSFRRTA</sequence>
<dbReference type="InterPro" id="IPR003953">
    <property type="entry name" value="FAD-dep_OxRdtase_2_FAD-bd"/>
</dbReference>
<dbReference type="EC" id="1.4.3.16" evidence="4 12"/>
<dbReference type="InterPro" id="IPR036188">
    <property type="entry name" value="FAD/NAD-bd_sf"/>
</dbReference>
<evidence type="ECO:0000313" key="18">
    <source>
        <dbReference type="Proteomes" id="UP000001116"/>
    </source>
</evidence>
<comment type="cofactor">
    <cofactor evidence="1 13">
        <name>FAD</name>
        <dbReference type="ChEBI" id="CHEBI:57692"/>
    </cofactor>
</comment>
<evidence type="ECO:0000313" key="17">
    <source>
        <dbReference type="EMBL" id="ABS05021.1"/>
    </source>
</evidence>
<dbReference type="HOGENOM" id="CLU_014312_3_2_11"/>
<dbReference type="GO" id="GO:0033765">
    <property type="term" value="F:steroid dehydrogenase activity, acting on the CH-CH group of donors"/>
    <property type="evidence" value="ECO:0007669"/>
    <property type="project" value="UniProtKB-ARBA"/>
</dbReference>
<comment type="pathway">
    <text evidence="2 13">Cofactor biosynthesis; NAD(+) biosynthesis; iminoaspartate from L-aspartate (oxidase route): step 1/1.</text>
</comment>
<feature type="domain" description="FAD-dependent oxidoreductase 2 FAD-binding" evidence="15">
    <location>
        <begin position="14"/>
        <end position="389"/>
    </location>
</feature>
<name>A6WDY2_KINRD</name>
<dbReference type="SUPFAM" id="SSF51905">
    <property type="entry name" value="FAD/NAD(P)-binding domain"/>
    <property type="match status" value="1"/>
</dbReference>
<dbReference type="GO" id="GO:0034628">
    <property type="term" value="P:'de novo' NAD+ biosynthetic process from L-aspartate"/>
    <property type="evidence" value="ECO:0007669"/>
    <property type="project" value="TreeGrafter"/>
</dbReference>
<dbReference type="SUPFAM" id="SSF56425">
    <property type="entry name" value="Succinate dehydrogenase/fumarate reductase flavoprotein, catalytic domain"/>
    <property type="match status" value="1"/>
</dbReference>
<dbReference type="GO" id="GO:0008734">
    <property type="term" value="F:L-aspartate oxidase activity"/>
    <property type="evidence" value="ECO:0007669"/>
    <property type="project" value="UniProtKB-UniRule"/>
</dbReference>
<dbReference type="SUPFAM" id="SSF46977">
    <property type="entry name" value="Succinate dehydrogenase/fumarate reductase flavoprotein C-terminal domain"/>
    <property type="match status" value="1"/>
</dbReference>
<evidence type="ECO:0000256" key="10">
    <source>
        <dbReference type="ARBA" id="ARBA00029426"/>
    </source>
</evidence>
<evidence type="ECO:0000256" key="3">
    <source>
        <dbReference type="ARBA" id="ARBA00008562"/>
    </source>
</evidence>
<dbReference type="Gene3D" id="1.20.58.100">
    <property type="entry name" value="Fumarate reductase/succinate dehydrogenase flavoprotein-like, C-terminal domain"/>
    <property type="match status" value="1"/>
</dbReference>
<dbReference type="Pfam" id="PF00890">
    <property type="entry name" value="FAD_binding_2"/>
    <property type="match status" value="1"/>
</dbReference>
<dbReference type="PRINTS" id="PR00368">
    <property type="entry name" value="FADPNR"/>
</dbReference>
<feature type="compositionally biased region" description="Basic residues" evidence="14">
    <location>
        <begin position="519"/>
        <end position="528"/>
    </location>
</feature>
<gene>
    <name evidence="17" type="ordered locus">Krad_3558</name>
</gene>
<evidence type="ECO:0000256" key="8">
    <source>
        <dbReference type="ARBA" id="ARBA00022827"/>
    </source>
</evidence>
<evidence type="ECO:0000256" key="2">
    <source>
        <dbReference type="ARBA" id="ARBA00004950"/>
    </source>
</evidence>
<comment type="catalytic activity">
    <reaction evidence="11">
        <text>L-aspartate + O2 = iminosuccinate + H2O2</text>
        <dbReference type="Rhea" id="RHEA:25876"/>
        <dbReference type="ChEBI" id="CHEBI:15379"/>
        <dbReference type="ChEBI" id="CHEBI:16240"/>
        <dbReference type="ChEBI" id="CHEBI:29991"/>
        <dbReference type="ChEBI" id="CHEBI:77875"/>
        <dbReference type="EC" id="1.4.3.16"/>
    </reaction>
    <physiologicalReaction direction="left-to-right" evidence="11">
        <dbReference type="Rhea" id="RHEA:25877"/>
    </physiologicalReaction>
</comment>
<keyword evidence="6 13" id="KW-0285">Flavoprotein</keyword>
<keyword evidence="9 13" id="KW-0560">Oxidoreductase</keyword>
<comment type="function">
    <text evidence="10">Catalyzes the oxidation of L-aspartate to iminoaspartate, the first step in the de novo biosynthesis of NAD(+).</text>
</comment>
<dbReference type="PRINTS" id="PR00411">
    <property type="entry name" value="PNDRDTASEI"/>
</dbReference>
<dbReference type="UniPathway" id="UPA00253">
    <property type="reaction ID" value="UER00326"/>
</dbReference>
<reference evidence="18" key="1">
    <citation type="journal article" date="2008" name="PLoS ONE">
        <title>Survival in nuclear waste, extreme resistance, and potential applications gleaned from the genome sequence of Kineococcus radiotolerans SRS30216.</title>
        <authorList>
            <person name="Bagwell C.E."/>
            <person name="Bhat S."/>
            <person name="Hawkins G.M."/>
            <person name="Smith B.W."/>
            <person name="Biswas T."/>
            <person name="Hoover T.R."/>
            <person name="Saunders E."/>
            <person name="Han C.S."/>
            <person name="Tsodikov O.V."/>
            <person name="Shimkets L.J."/>
        </authorList>
    </citation>
    <scope>NUCLEOTIDE SEQUENCE [LARGE SCALE GENOMIC DNA]</scope>
    <source>
        <strain evidence="18">ATCC BAA-149 / DSM 14245 / SRS30216</strain>
    </source>
</reference>
<evidence type="ECO:0000259" key="16">
    <source>
        <dbReference type="Pfam" id="PF02910"/>
    </source>
</evidence>
<evidence type="ECO:0000256" key="9">
    <source>
        <dbReference type="ARBA" id="ARBA00023002"/>
    </source>
</evidence>
<dbReference type="Gene3D" id="3.50.50.60">
    <property type="entry name" value="FAD/NAD(P)-binding domain"/>
    <property type="match status" value="1"/>
</dbReference>
<dbReference type="PANTHER" id="PTHR42716:SF2">
    <property type="entry name" value="L-ASPARTATE OXIDASE, CHLOROPLASTIC"/>
    <property type="match status" value="1"/>
</dbReference>
<dbReference type="AlphaFoldDB" id="A6WDY2"/>
<dbReference type="GO" id="GO:0005737">
    <property type="term" value="C:cytoplasm"/>
    <property type="evidence" value="ECO:0007669"/>
    <property type="project" value="UniProtKB-SubCell"/>
</dbReference>
<evidence type="ECO:0000259" key="15">
    <source>
        <dbReference type="Pfam" id="PF00890"/>
    </source>
</evidence>
<dbReference type="InterPro" id="IPR015939">
    <property type="entry name" value="Fum_Rdtase/Succ_DH_flav-like_C"/>
</dbReference>
<dbReference type="STRING" id="266940.Krad_3558"/>
<dbReference type="PANTHER" id="PTHR42716">
    <property type="entry name" value="L-ASPARTATE OXIDASE"/>
    <property type="match status" value="1"/>
</dbReference>
<evidence type="ECO:0000256" key="12">
    <source>
        <dbReference type="NCBIfam" id="TIGR00551"/>
    </source>
</evidence>
<dbReference type="RefSeq" id="WP_012086717.1">
    <property type="nucleotide sequence ID" value="NC_009664.2"/>
</dbReference>
<dbReference type="FunFam" id="3.90.700.10:FF:000002">
    <property type="entry name" value="L-aspartate oxidase"/>
    <property type="match status" value="1"/>
</dbReference>
<evidence type="ECO:0000256" key="14">
    <source>
        <dbReference type="SAM" id="MobiDB-lite"/>
    </source>
</evidence>
<evidence type="ECO:0000256" key="5">
    <source>
        <dbReference type="ARBA" id="ARBA00021901"/>
    </source>
</evidence>
<dbReference type="InterPro" id="IPR027477">
    <property type="entry name" value="Succ_DH/fumarate_Rdtase_cat_sf"/>
</dbReference>
<comment type="similarity">
    <text evidence="3 13">Belongs to the FAD-dependent oxidoreductase 2 family. NadB subfamily.</text>
</comment>
<comment type="subcellular location">
    <subcellularLocation>
        <location evidence="13">Cytoplasm</location>
    </subcellularLocation>
</comment>
<dbReference type="NCBIfam" id="TIGR00551">
    <property type="entry name" value="nadB"/>
    <property type="match status" value="1"/>
</dbReference>
<proteinExistence type="inferred from homology"/>
<feature type="domain" description="Fumarate reductase/succinate dehydrogenase flavoprotein-like C-terminal" evidence="16">
    <location>
        <begin position="433"/>
        <end position="514"/>
    </location>
</feature>
<feature type="region of interest" description="Disordered" evidence="14">
    <location>
        <begin position="505"/>
        <end position="528"/>
    </location>
</feature>
<evidence type="ECO:0000256" key="1">
    <source>
        <dbReference type="ARBA" id="ARBA00001974"/>
    </source>
</evidence>
<evidence type="ECO:0000256" key="4">
    <source>
        <dbReference type="ARBA" id="ARBA00012173"/>
    </source>
</evidence>
<dbReference type="KEGG" id="kra:Krad_3558"/>
<keyword evidence="7 13" id="KW-0662">Pyridine nucleotide biosynthesis</keyword>
<keyword evidence="8 13" id="KW-0274">FAD</keyword>
<protein>
    <recommendedName>
        <fullName evidence="5 12">L-aspartate oxidase</fullName>
        <ecNumber evidence="4 12">1.4.3.16</ecNumber>
    </recommendedName>
</protein>
<dbReference type="Gene3D" id="3.90.700.10">
    <property type="entry name" value="Succinate dehydrogenase/fumarate reductase flavoprotein, catalytic domain"/>
    <property type="match status" value="1"/>
</dbReference>
<keyword evidence="18" id="KW-1185">Reference proteome</keyword>
<evidence type="ECO:0000256" key="13">
    <source>
        <dbReference type="RuleBase" id="RU362049"/>
    </source>
</evidence>
<evidence type="ECO:0000256" key="11">
    <source>
        <dbReference type="ARBA" id="ARBA00048305"/>
    </source>
</evidence>
<dbReference type="Pfam" id="PF02910">
    <property type="entry name" value="Succ_DH_flav_C"/>
    <property type="match status" value="1"/>
</dbReference>
<evidence type="ECO:0000256" key="6">
    <source>
        <dbReference type="ARBA" id="ARBA00022630"/>
    </source>
</evidence>
<dbReference type="InterPro" id="IPR037099">
    <property type="entry name" value="Fum_R/Succ_DH_flav-like_C_sf"/>
</dbReference>
<dbReference type="Proteomes" id="UP000001116">
    <property type="component" value="Chromosome"/>
</dbReference>
<dbReference type="InterPro" id="IPR005288">
    <property type="entry name" value="NadB"/>
</dbReference>
<evidence type="ECO:0000256" key="7">
    <source>
        <dbReference type="ARBA" id="ARBA00022642"/>
    </source>
</evidence>
<organism evidence="17 18">
    <name type="scientific">Kineococcus radiotolerans (strain ATCC BAA-149 / DSM 14245 / SRS30216)</name>
    <dbReference type="NCBI Taxonomy" id="266940"/>
    <lineage>
        <taxon>Bacteria</taxon>
        <taxon>Bacillati</taxon>
        <taxon>Actinomycetota</taxon>
        <taxon>Actinomycetes</taxon>
        <taxon>Kineosporiales</taxon>
        <taxon>Kineosporiaceae</taxon>
        <taxon>Kineococcus</taxon>
    </lineage>
</organism>
<dbReference type="EMBL" id="CP000750">
    <property type="protein sequence ID" value="ABS05021.1"/>
    <property type="molecule type" value="Genomic_DNA"/>
</dbReference>